<gene>
    <name evidence="2" type="ORF">AVEN_262206_1</name>
</gene>
<dbReference type="Pfam" id="PF23055">
    <property type="entry name" value="DUF7041"/>
    <property type="match status" value="1"/>
</dbReference>
<feature type="domain" description="DUF7041" evidence="1">
    <location>
        <begin position="13"/>
        <end position="95"/>
    </location>
</feature>
<comment type="caution">
    <text evidence="2">The sequence shown here is derived from an EMBL/GenBank/DDBJ whole genome shotgun (WGS) entry which is preliminary data.</text>
</comment>
<protein>
    <recommendedName>
        <fullName evidence="1">DUF7041 domain-containing protein</fullName>
    </recommendedName>
</protein>
<reference evidence="2 3" key="1">
    <citation type="journal article" date="2019" name="Sci. Rep.">
        <title>Orb-weaving spider Araneus ventricosus genome elucidates the spidroin gene catalogue.</title>
        <authorList>
            <person name="Kono N."/>
            <person name="Nakamura H."/>
            <person name="Ohtoshi R."/>
            <person name="Moran D.A.P."/>
            <person name="Shinohara A."/>
            <person name="Yoshida Y."/>
            <person name="Fujiwara M."/>
            <person name="Mori M."/>
            <person name="Tomita M."/>
            <person name="Arakawa K."/>
        </authorList>
    </citation>
    <scope>NUCLEOTIDE SEQUENCE [LARGE SCALE GENOMIC DNA]</scope>
</reference>
<dbReference type="AlphaFoldDB" id="A0A4Y2MP50"/>
<proteinExistence type="predicted"/>
<dbReference type="PANTHER" id="PTHR33327">
    <property type="entry name" value="ENDONUCLEASE"/>
    <property type="match status" value="1"/>
</dbReference>
<evidence type="ECO:0000259" key="1">
    <source>
        <dbReference type="Pfam" id="PF23055"/>
    </source>
</evidence>
<dbReference type="PANTHER" id="PTHR33327:SF3">
    <property type="entry name" value="RNA-DIRECTED DNA POLYMERASE"/>
    <property type="match status" value="1"/>
</dbReference>
<dbReference type="InterPro" id="IPR055469">
    <property type="entry name" value="DUF7041"/>
</dbReference>
<dbReference type="OrthoDB" id="6260718at2759"/>
<keyword evidence="3" id="KW-1185">Reference proteome</keyword>
<dbReference type="EMBL" id="BGPR01007712">
    <property type="protein sequence ID" value="GBN28941.1"/>
    <property type="molecule type" value="Genomic_DNA"/>
</dbReference>
<organism evidence="2 3">
    <name type="scientific">Araneus ventricosus</name>
    <name type="common">Orbweaver spider</name>
    <name type="synonym">Epeira ventricosa</name>
    <dbReference type="NCBI Taxonomy" id="182803"/>
    <lineage>
        <taxon>Eukaryota</taxon>
        <taxon>Metazoa</taxon>
        <taxon>Ecdysozoa</taxon>
        <taxon>Arthropoda</taxon>
        <taxon>Chelicerata</taxon>
        <taxon>Arachnida</taxon>
        <taxon>Araneae</taxon>
        <taxon>Araneomorphae</taxon>
        <taxon>Entelegynae</taxon>
        <taxon>Araneoidea</taxon>
        <taxon>Araneidae</taxon>
        <taxon>Araneus</taxon>
    </lineage>
</organism>
<evidence type="ECO:0000313" key="3">
    <source>
        <dbReference type="Proteomes" id="UP000499080"/>
    </source>
</evidence>
<sequence length="150" mass="16822">MDSEMARVAVRAPPFWETNPELWFIQLESQFKPAGISTDETKFHTVFAALDSKVLSCIADIVRNPPSDAMYDALKTRILRHFSQSESTKLRVLLQDLQLSDVKPSRLVQGVRNLAAGNTVDVLKSIWMQRHPTSIQQILSVSKDSLDGLA</sequence>
<accession>A0A4Y2MP50</accession>
<name>A0A4Y2MP50_ARAVE</name>
<dbReference type="Proteomes" id="UP000499080">
    <property type="component" value="Unassembled WGS sequence"/>
</dbReference>
<evidence type="ECO:0000313" key="2">
    <source>
        <dbReference type="EMBL" id="GBN28941.1"/>
    </source>
</evidence>